<protein>
    <submittedName>
        <fullName evidence="2">RHS repeat-associated core domain-containing protein</fullName>
    </submittedName>
</protein>
<comment type="caution">
    <text evidence="2">The sequence shown here is derived from an EMBL/GenBank/DDBJ whole genome shotgun (WGS) entry which is preliminary data.</text>
</comment>
<evidence type="ECO:0000256" key="1">
    <source>
        <dbReference type="SAM" id="MobiDB-lite"/>
    </source>
</evidence>
<dbReference type="PANTHER" id="PTHR32305">
    <property type="match status" value="1"/>
</dbReference>
<sequence>MSGGATQQSTNQIVGDFNGDNQDDVLNQARVKGARSSLSPWQGYNVPGFHINWTSTYLGLTAIDDWSAEQYGAYSGNFNANPGDELLMLGKTKMVLLHGDIVTPMAISPPVKNAIISWDSNSNPKISMFEIDANPSDFIIHFADFNGNGFDEILLQAKFKGRSSYLINGNGSIFQELYTGYNGMDWSAETYDFTIEDINGDGIADITAVVKVGGYSDTTITFDSNGVPSVNFDYPVNNPNLDITYFHFDHLGSTIGSSDGHGNIEYEHYEPFGRPVVMADGNGNEQWYNSKPYDYDTGLSYYGSRYYDSEIGRFVSIDPAPVLADSPRSFGRYTYTINNPYKYVDPDGELIWFAALWFVGDLAAYSGVVVALDVLFVATAVNIATSTNQNHTSPSANISDPFIPTYSDSFGPMYQESSDEESKDSDGATDLPENPDDLLEEGYEETSDPRAKKKDIEHLRILKLVIN</sequence>
<organism evidence="2 3">
    <name type="scientific">Aliikangiella maris</name>
    <dbReference type="NCBI Taxonomy" id="3162458"/>
    <lineage>
        <taxon>Bacteria</taxon>
        <taxon>Pseudomonadati</taxon>
        <taxon>Pseudomonadota</taxon>
        <taxon>Gammaproteobacteria</taxon>
        <taxon>Oceanospirillales</taxon>
        <taxon>Pleioneaceae</taxon>
        <taxon>Aliikangiella</taxon>
    </lineage>
</organism>
<dbReference type="Proteomes" id="UP001548189">
    <property type="component" value="Unassembled WGS sequence"/>
</dbReference>
<dbReference type="Gene3D" id="2.180.10.10">
    <property type="entry name" value="RHS repeat-associated core"/>
    <property type="match status" value="1"/>
</dbReference>
<dbReference type="EMBL" id="JBEVCJ010000023">
    <property type="protein sequence ID" value="MET1256555.1"/>
    <property type="molecule type" value="Genomic_DNA"/>
</dbReference>
<dbReference type="InterPro" id="IPR022385">
    <property type="entry name" value="Rhs_assc_core"/>
</dbReference>
<feature type="compositionally biased region" description="Polar residues" evidence="1">
    <location>
        <begin position="1"/>
        <end position="13"/>
    </location>
</feature>
<name>A0ABV2BXA9_9GAMM</name>
<dbReference type="SUPFAM" id="SSF69318">
    <property type="entry name" value="Integrin alpha N-terminal domain"/>
    <property type="match status" value="1"/>
</dbReference>
<evidence type="ECO:0000313" key="2">
    <source>
        <dbReference type="EMBL" id="MET1256555.1"/>
    </source>
</evidence>
<dbReference type="NCBIfam" id="TIGR03696">
    <property type="entry name" value="Rhs_assc_core"/>
    <property type="match status" value="1"/>
</dbReference>
<dbReference type="RefSeq" id="WP_353897141.1">
    <property type="nucleotide sequence ID" value="NZ_JBEVCJ010000023.1"/>
</dbReference>
<dbReference type="InterPro" id="IPR050708">
    <property type="entry name" value="T6SS_VgrG/RHS"/>
</dbReference>
<proteinExistence type="predicted"/>
<dbReference type="PANTHER" id="PTHR32305:SF17">
    <property type="entry name" value="TRNA NUCLEASE WAPA"/>
    <property type="match status" value="1"/>
</dbReference>
<accession>A0ABV2BXA9</accession>
<reference evidence="2 3" key="1">
    <citation type="submission" date="2024-06" db="EMBL/GenBank/DDBJ databases">
        <authorList>
            <person name="Li F."/>
        </authorList>
    </citation>
    <scope>NUCLEOTIDE SEQUENCE [LARGE SCALE GENOMIC DNA]</scope>
    <source>
        <strain evidence="2 3">GXAS 311</strain>
    </source>
</reference>
<evidence type="ECO:0000313" key="3">
    <source>
        <dbReference type="Proteomes" id="UP001548189"/>
    </source>
</evidence>
<feature type="region of interest" description="Disordered" evidence="1">
    <location>
        <begin position="413"/>
        <end position="451"/>
    </location>
</feature>
<keyword evidence="3" id="KW-1185">Reference proteome</keyword>
<gene>
    <name evidence="2" type="ORF">ABVT43_15550</name>
</gene>
<dbReference type="InterPro" id="IPR028994">
    <property type="entry name" value="Integrin_alpha_N"/>
</dbReference>
<feature type="region of interest" description="Disordered" evidence="1">
    <location>
        <begin position="1"/>
        <end position="20"/>
    </location>
</feature>
<feature type="compositionally biased region" description="Acidic residues" evidence="1">
    <location>
        <begin position="433"/>
        <end position="446"/>
    </location>
</feature>